<organism evidence="5 6">
    <name type="scientific">Macrostomum lignano</name>
    <dbReference type="NCBI Taxonomy" id="282301"/>
    <lineage>
        <taxon>Eukaryota</taxon>
        <taxon>Metazoa</taxon>
        <taxon>Spiralia</taxon>
        <taxon>Lophotrochozoa</taxon>
        <taxon>Platyhelminthes</taxon>
        <taxon>Rhabditophora</taxon>
        <taxon>Macrostomorpha</taxon>
        <taxon>Macrostomida</taxon>
        <taxon>Macrostomidae</taxon>
        <taxon>Macrostomum</taxon>
    </lineage>
</organism>
<dbReference type="PANTHER" id="PTHR13620">
    <property type="entry name" value="3-5 EXONUCLEASE"/>
    <property type="match status" value="1"/>
</dbReference>
<keyword evidence="3" id="KW-0269">Exonuclease</keyword>
<dbReference type="GO" id="GO:0005737">
    <property type="term" value="C:cytoplasm"/>
    <property type="evidence" value="ECO:0007669"/>
    <property type="project" value="TreeGrafter"/>
</dbReference>
<evidence type="ECO:0000256" key="3">
    <source>
        <dbReference type="ARBA" id="ARBA00022839"/>
    </source>
</evidence>
<dbReference type="InterPro" id="IPR012337">
    <property type="entry name" value="RNaseH-like_sf"/>
</dbReference>
<evidence type="ECO:0000313" key="6">
    <source>
        <dbReference type="Proteomes" id="UP000215902"/>
    </source>
</evidence>
<keyword evidence="2" id="KW-0378">Hydrolase</keyword>
<dbReference type="SUPFAM" id="SSF53098">
    <property type="entry name" value="Ribonuclease H-like"/>
    <property type="match status" value="1"/>
</dbReference>
<reference evidence="5 6" key="1">
    <citation type="submission" date="2017-06" db="EMBL/GenBank/DDBJ databases">
        <title>A platform for efficient transgenesis in Macrostomum lignano, a flatworm model organism for stem cell research.</title>
        <authorList>
            <person name="Berezikov E."/>
        </authorList>
    </citation>
    <scope>NUCLEOTIDE SEQUENCE [LARGE SCALE GENOMIC DNA]</scope>
    <source>
        <strain evidence="5">DV1</strain>
        <tissue evidence="5">Whole organism</tissue>
    </source>
</reference>
<name>A0A267H7B9_9PLAT</name>
<evidence type="ECO:0000256" key="1">
    <source>
        <dbReference type="ARBA" id="ARBA00022722"/>
    </source>
</evidence>
<dbReference type="STRING" id="282301.A0A267H7B9"/>
<dbReference type="PANTHER" id="PTHR13620:SF104">
    <property type="entry name" value="EXONUCLEASE 3'-5' DOMAIN-CONTAINING PROTEIN 2"/>
    <property type="match status" value="1"/>
</dbReference>
<evidence type="ECO:0000259" key="4">
    <source>
        <dbReference type="Pfam" id="PF01612"/>
    </source>
</evidence>
<dbReference type="InterPro" id="IPR051132">
    <property type="entry name" value="3-5_Exonuclease_domain"/>
</dbReference>
<dbReference type="InterPro" id="IPR036397">
    <property type="entry name" value="RNaseH_sf"/>
</dbReference>
<dbReference type="GO" id="GO:0008408">
    <property type="term" value="F:3'-5' exonuclease activity"/>
    <property type="evidence" value="ECO:0007669"/>
    <property type="project" value="InterPro"/>
</dbReference>
<evidence type="ECO:0000256" key="2">
    <source>
        <dbReference type="ARBA" id="ARBA00022801"/>
    </source>
</evidence>
<dbReference type="GO" id="GO:0005634">
    <property type="term" value="C:nucleus"/>
    <property type="evidence" value="ECO:0007669"/>
    <property type="project" value="TreeGrafter"/>
</dbReference>
<dbReference type="GO" id="GO:0003676">
    <property type="term" value="F:nucleic acid binding"/>
    <property type="evidence" value="ECO:0007669"/>
    <property type="project" value="InterPro"/>
</dbReference>
<dbReference type="InterPro" id="IPR002562">
    <property type="entry name" value="3'-5'_exonuclease_dom"/>
</dbReference>
<keyword evidence="6" id="KW-1185">Reference proteome</keyword>
<accession>A0A267H7B9</accession>
<dbReference type="OrthoDB" id="1920326at2759"/>
<comment type="caution">
    <text evidence="5">The sequence shown here is derived from an EMBL/GenBank/DDBJ whole genome shotgun (WGS) entry which is preliminary data.</text>
</comment>
<proteinExistence type="predicted"/>
<dbReference type="EMBL" id="NIVC01000013">
    <property type="protein sequence ID" value="PAA94165.1"/>
    <property type="molecule type" value="Genomic_DNA"/>
</dbReference>
<keyword evidence="1" id="KW-0540">Nuclease</keyword>
<protein>
    <recommendedName>
        <fullName evidence="4">3'-5' exonuclease domain-containing protein</fullName>
    </recommendedName>
</protein>
<dbReference type="Proteomes" id="UP000215902">
    <property type="component" value="Unassembled WGS sequence"/>
</dbReference>
<feature type="non-terminal residue" evidence="5">
    <location>
        <position position="1"/>
    </location>
</feature>
<dbReference type="AlphaFoldDB" id="A0A267H7B9"/>
<gene>
    <name evidence="5" type="ORF">BOX15_Mlig009039g2</name>
</gene>
<dbReference type="Gene3D" id="3.30.420.10">
    <property type="entry name" value="Ribonuclease H-like superfamily/Ribonuclease H"/>
    <property type="match status" value="1"/>
</dbReference>
<dbReference type="Pfam" id="PF01612">
    <property type="entry name" value="DNA_pol_A_exo1"/>
    <property type="match status" value="1"/>
</dbReference>
<sequence length="585" mass="65894">RTMSERLASYATLRNAVRLAVPLATAGTLLVCFALLRRKRQQQATNETLLSRNVELRKHKYKKVADQSAPCATIIDSDASFAKHWPEFESRARQLGYCGLDCEWRWQNEFGEVGQLALLQLATDDGRALLIRVQRLTVVPPQLEAFLADRTVFKFGVGIDGDANKLAIDLGCDLSGWVDLRHLADRLPPDLVCHRRGLKPLANHMLSVDYFKLQWVARTDWELPCLTKQQVLYSALDAITGAMLAVEMSILIGESVENLCTQFIDVKHTTGPAGQQQRQTDFPGPTATQLNKKLPKFARQNPLYHNCQMLAPDDELMCTLDKRKADWYTERGLATVVSTDPILIIRLNFEPSGRPRGDQAYYLAERDNRCVVCGSVQGLQRKKIVPEEFRRHFPELLKSHKSHDILLLCGRCHAISERHTEAFKKELIHEFGLETASHTVAADQRAKSLAKALLAHASGKANIPEARLTEISSELKQIIATDLTTDAEDSDDEDEDSINSIPIKKLQAIVASAAKTPAQQSSQLARIVVQKCLDSGRLLELERRWRDHFLTSMKPKYLPEGWSVEHQHELLRPKLEQLVNGEPDD</sequence>
<feature type="domain" description="3'-5' exonuclease" evidence="4">
    <location>
        <begin position="87"/>
        <end position="244"/>
    </location>
</feature>
<dbReference type="GO" id="GO:0006139">
    <property type="term" value="P:nucleobase-containing compound metabolic process"/>
    <property type="evidence" value="ECO:0007669"/>
    <property type="project" value="InterPro"/>
</dbReference>
<evidence type="ECO:0000313" key="5">
    <source>
        <dbReference type="EMBL" id="PAA94165.1"/>
    </source>
</evidence>
<dbReference type="CDD" id="cd06141">
    <property type="entry name" value="WRN_exo"/>
    <property type="match status" value="1"/>
</dbReference>